<name>A0A8S5UTR1_9CAUD</name>
<reference evidence="2" key="1">
    <citation type="journal article" date="2021" name="Proc. Natl. Acad. Sci. U.S.A.">
        <title>A Catalog of Tens of Thousands of Viruses from Human Metagenomes Reveals Hidden Associations with Chronic Diseases.</title>
        <authorList>
            <person name="Tisza M.J."/>
            <person name="Buck C.B."/>
        </authorList>
    </citation>
    <scope>NUCLEOTIDE SEQUENCE</scope>
    <source>
        <strain evidence="2">CtYA416</strain>
    </source>
</reference>
<dbReference type="GO" id="GO:0000428">
    <property type="term" value="C:DNA-directed RNA polymerase complex"/>
    <property type="evidence" value="ECO:0007669"/>
    <property type="project" value="UniProtKB-KW"/>
</dbReference>
<protein>
    <submittedName>
        <fullName evidence="2">DNA-directed RNA polymerase subunit alpha</fullName>
    </submittedName>
</protein>
<dbReference type="SUPFAM" id="SSF64484">
    <property type="entry name" value="beta and beta-prime subunits of DNA dependent RNA-polymerase"/>
    <property type="match status" value="1"/>
</dbReference>
<dbReference type="Pfam" id="PF00562">
    <property type="entry name" value="RNA_pol_Rpb2_6"/>
    <property type="match status" value="1"/>
</dbReference>
<dbReference type="GO" id="GO:0003899">
    <property type="term" value="F:DNA-directed RNA polymerase activity"/>
    <property type="evidence" value="ECO:0007669"/>
    <property type="project" value="InterPro"/>
</dbReference>
<keyword evidence="2" id="KW-0240">DNA-directed RNA polymerase</keyword>
<dbReference type="GO" id="GO:0006351">
    <property type="term" value="P:DNA-templated transcription"/>
    <property type="evidence" value="ECO:0007669"/>
    <property type="project" value="InterPro"/>
</dbReference>
<evidence type="ECO:0000313" key="2">
    <source>
        <dbReference type="EMBL" id="DAF97835.1"/>
    </source>
</evidence>
<dbReference type="InterPro" id="IPR007120">
    <property type="entry name" value="DNA-dir_RNAP_su2_dom"/>
</dbReference>
<sequence>MPISIDKVKPLRLLKTQFYTPFIKEDKRHGSAIFLITPNLDSSIKVLNSKLMVNMRLFYSYYMNWQASYMVRDFTISNEEMGINEAFSYPKPKDGHPMMTSDYCYMGDKLFFFAEATAENVMDTRLRKLLYNQRLKTVADLKPIYTKVKSSVDGKMIKYTYHTIDKYKNMNLFVDNSYYFKLFFDNNTFKRDMAIDIVYSLMDRFINSSLFSGYKRQTVIIPVDEWVRELNIEDPFDFTNPNPISMIYRLFKLPKESLSKLFGIDFIFMTENAWFKLKLEELDKTTINRFKTCITTLINNTFVDDTEPEDKEDIQVRVIDKIERIADIEINKVDGRVHNPFAPPTELKGIALDIRDKSVEPIASTEDIKDDKTKNNTETKINDIVSSSIADGAEFKSDKDVEDLIDNDGALKSLVIKAREEQDDTYKISPTRRARMDQLNDKFLNQKIKNTPIRDLVAKEDTPLEKTDLSSKVETIDDEWSNLQKPNFEKNYDIDADILKVFKSLSENKDIPMSVIDISVEDRSTSEDYINTYTVHLEDSLGKRHTIRFDMPKIVGNRFLRLRGNDKIIPGQLVNLPIIKTDSDTVQVVSNYNKIFITRYGQTGKLNANVDTLIKGIYKFSEDKSKANATDGSTLTKVDFGNNAKICTKYELPMEYVDIAHIINRLIFKDGTVLYFNMDEYNHILEDKNIKITNDGLFYFGIRNGEAIGCDPERIALFIKDICTNLNDIFDSVDKNGRRLVYSQASILNGKMPLIVVMAYTEGLTKALDIAKVEYILTETRPKSKHYIKFKDGYMEFRRFSQDFAVDSLLINGLFILPTEEYSVTDINSKAMWLDMLEEFGTRNRADGLDSFANLMMDPLTVEVCKAYNLPYKYTEVLAYASSLLADNKYNKHTDITGNRFRTNERLVHFLYKCVATSYGEYLREVKNNRKDAKMTMKQSAVIDLTMGDVTTSDLSKLSPLLELESANTVTFKGLSGMNSDRSYSLDKRTYDKTMLNKLSLSTGFSATVGINRQATINMAIDSTKGYIKSGDELNKMTDASTLSITEALVPFGTTRDDPFRSAMTFIQTSKHGMRTKVQDPLLVTNGADQALPFLTTNTYAHKAKENSIVEVVTDDYMILFSESGAREFIDLRENVEKNSDGGFWITIKLDPVKRFKKGDKIKAGEIVAYDKSSYSDSVGKGNLAYNVGTLTKVAIMHTDEGFEDSAVISESLSQKMGSEVVLMLDARLNAKDTDIKWLKPGTPIQEGQVIMSYRSEFEDSEATDVISKIIEKNSGDKSKDLMDELGKILIKSKVTGFVQDIKVYSTVEPSEMSPSLRKFVEENSSRVTALKNKINGFDTPKVEVLPPIGKLKGAEGKVLIELYIKYIDNMSIGDKLVYFSALKGVVKTIFPKGQEPYSEFRPNETVHSFLPVGSVNARMVSSVLVHGAINKVLIELDRKVKDIMGIKWDANL</sequence>
<evidence type="ECO:0000259" key="1">
    <source>
        <dbReference type="Pfam" id="PF00562"/>
    </source>
</evidence>
<dbReference type="EMBL" id="BK016136">
    <property type="protein sequence ID" value="DAF97835.1"/>
    <property type="molecule type" value="Genomic_DNA"/>
</dbReference>
<proteinExistence type="predicted"/>
<accession>A0A8S5UTR1</accession>
<feature type="domain" description="DNA-directed RNA polymerase subunit 2 hybrid-binding" evidence="1">
    <location>
        <begin position="1239"/>
        <end position="1400"/>
    </location>
</feature>
<organism evidence="2">
    <name type="scientific">Myoviridae sp. ctYA416</name>
    <dbReference type="NCBI Taxonomy" id="2825125"/>
    <lineage>
        <taxon>Viruses</taxon>
        <taxon>Duplodnaviria</taxon>
        <taxon>Heunggongvirae</taxon>
        <taxon>Uroviricota</taxon>
        <taxon>Caudoviricetes</taxon>
    </lineage>
</organism>
<dbReference type="GO" id="GO:0003677">
    <property type="term" value="F:DNA binding"/>
    <property type="evidence" value="ECO:0007669"/>
    <property type="project" value="InterPro"/>
</dbReference>
<keyword evidence="2" id="KW-0804">Transcription</keyword>